<feature type="region of interest" description="Disordered" evidence="1">
    <location>
        <begin position="727"/>
        <end position="758"/>
    </location>
</feature>
<gene>
    <name evidence="2" type="ORF">DPMN_076914</name>
</gene>
<proteinExistence type="predicted"/>
<evidence type="ECO:0000256" key="1">
    <source>
        <dbReference type="SAM" id="MobiDB-lite"/>
    </source>
</evidence>
<keyword evidence="3" id="KW-1185">Reference proteome</keyword>
<feature type="compositionally biased region" description="Basic and acidic residues" evidence="1">
    <location>
        <begin position="748"/>
        <end position="758"/>
    </location>
</feature>
<name>A0A9D3YN07_DREPO</name>
<reference evidence="2" key="1">
    <citation type="journal article" date="2019" name="bioRxiv">
        <title>The Genome of the Zebra Mussel, Dreissena polymorpha: A Resource for Invasive Species Research.</title>
        <authorList>
            <person name="McCartney M.A."/>
            <person name="Auch B."/>
            <person name="Kono T."/>
            <person name="Mallez S."/>
            <person name="Zhang Y."/>
            <person name="Obille A."/>
            <person name="Becker A."/>
            <person name="Abrahante J.E."/>
            <person name="Garbe J."/>
            <person name="Badalamenti J.P."/>
            <person name="Herman A."/>
            <person name="Mangelson H."/>
            <person name="Liachko I."/>
            <person name="Sullivan S."/>
            <person name="Sone E.D."/>
            <person name="Koren S."/>
            <person name="Silverstein K.A.T."/>
            <person name="Beckman K.B."/>
            <person name="Gohl D.M."/>
        </authorList>
    </citation>
    <scope>NUCLEOTIDE SEQUENCE</scope>
    <source>
        <strain evidence="2">Duluth1</strain>
        <tissue evidence="2">Whole animal</tissue>
    </source>
</reference>
<evidence type="ECO:0000313" key="3">
    <source>
        <dbReference type="Proteomes" id="UP000828390"/>
    </source>
</evidence>
<dbReference type="OrthoDB" id="6114586at2759"/>
<feature type="region of interest" description="Disordered" evidence="1">
    <location>
        <begin position="880"/>
        <end position="916"/>
    </location>
</feature>
<protein>
    <submittedName>
        <fullName evidence="2">Uncharacterized protein</fullName>
    </submittedName>
</protein>
<comment type="caution">
    <text evidence="2">The sequence shown here is derived from an EMBL/GenBank/DDBJ whole genome shotgun (WGS) entry which is preliminary data.</text>
</comment>
<feature type="region of interest" description="Disordered" evidence="1">
    <location>
        <begin position="552"/>
        <end position="585"/>
    </location>
</feature>
<feature type="compositionally biased region" description="Basic and acidic residues" evidence="1">
    <location>
        <begin position="887"/>
        <end position="905"/>
    </location>
</feature>
<organism evidence="2 3">
    <name type="scientific">Dreissena polymorpha</name>
    <name type="common">Zebra mussel</name>
    <name type="synonym">Mytilus polymorpha</name>
    <dbReference type="NCBI Taxonomy" id="45954"/>
    <lineage>
        <taxon>Eukaryota</taxon>
        <taxon>Metazoa</taxon>
        <taxon>Spiralia</taxon>
        <taxon>Lophotrochozoa</taxon>
        <taxon>Mollusca</taxon>
        <taxon>Bivalvia</taxon>
        <taxon>Autobranchia</taxon>
        <taxon>Heteroconchia</taxon>
        <taxon>Euheterodonta</taxon>
        <taxon>Imparidentia</taxon>
        <taxon>Neoheterodontei</taxon>
        <taxon>Myida</taxon>
        <taxon>Dreissenoidea</taxon>
        <taxon>Dreissenidae</taxon>
        <taxon>Dreissena</taxon>
    </lineage>
</organism>
<evidence type="ECO:0000313" key="2">
    <source>
        <dbReference type="EMBL" id="KAH3701918.1"/>
    </source>
</evidence>
<dbReference type="Proteomes" id="UP000828390">
    <property type="component" value="Unassembled WGS sequence"/>
</dbReference>
<accession>A0A9D3YN07</accession>
<dbReference type="EMBL" id="JAIWYP010000015">
    <property type="protein sequence ID" value="KAH3701918.1"/>
    <property type="molecule type" value="Genomic_DNA"/>
</dbReference>
<sequence length="1367" mass="153424">MSERDQDVTIDVVQSSLSSSLSPTYVTSHVQSNLVKSNLVTSASEPLVASSVEPSDASRFEAEIDIGEFHGQSKHNAPIHTPKPHFDSFAQFETCDATPSSAQRDTYLTSVVPFSSSSYIASNEDKNANSDLNIHELHIVNRAKLNTSCATPCDVESVSSVNVLPDICLVTRTGNTGLKCGPNALKPVYSVNAIGIISDIITSPGEIKHSCATAEEIHSGVKNFQTVPFNVPIDKAYKLNNILETGLGNFNLFGDDHCDKYFETHYDNLFSQVRHNEANKVNGDIFTNYSNLNACPNEYTDSNIQDSLTPTDNKWPSRSARSEAVELTRHNIEMGNQQHTAVKNIHSDDNSPDETKTKCCEIPKRKLKDRNVSNNRSSRNDDLSFASNEVYPFERRSHADQELNEPVELEPFDIVDTDDIRFVPGAGTSDVIKSVSDPRFTTIPDSPEQIPSTSQLANEETQAQRRFYVDKGDRLLQPGTSTAHSTFEFMQVKERGKTKYIGNIEERPQSEHFDKEETVVLGVSGINCAIANSKPGNISIEGYRQLSKDAVPIPVRRNNKEEKASKRLSKPNPDQDKEFSEPPTTIKVTGNATIRHSEVVRNIDNVLMLTQTMFSKKNDFEEIAREKTPNDNKSAELVKCEYENVNVGVKLEASGLSITHKDNQKKGEHKLKADSHDNTDHIKEAIVFTKGLPSEENDIAKGTRYENIGRCVKLEKSGISITHKPDNTQQQKMIEKKAKKPSNIKNESQLRRERKTSDDKELVAIRQDKVILDNKNVEEQFGKPTSTSQAEVRKCQSEYKRIRKSADKEFVELQQEGKYNDGILHISDSGTLIIKSLPKPPSHAPSSEPGENHYYENDFIDKEQTDIKVPMENTYEETACIPFSNIENDKEKEKMKKSQNDKTDDSESVPPPSPLRMECFEEEDEYIEENEEIFDEEEKRRSLEMFEFTEHICKRLSQLLENSQTVSENDGNEDYLFESGRYPKNNATVRSDRIGNVHKAINDDDYDNNTLDDESKRLLKAGLDMSEETSLTCPVRNESTSTLTQTSGDSEMFKDMANDGEDDGMPEYFDPRKNTIRPIISNDRLVIENDKNSFASLGNDNISLDDTLTSVSTLDASSFSSDNKSGQTVVTLNDRNVNYDNVTPTGTVNEAMTLPLRAIESGIVIKSSSATFFDDPCDNTPTGESHSKFTALIEMTTAKQVDALLQFETSGRQSVTCTESDLDTSEHRDDMSTDSMLADDEDEETMEILFTKTYTEPIEGNEVFLSCTVVNSSFKDSPVDKGKRDSKKKSDTWLSDDALEYFEANASEVMSTAFLKAKKEMKDIQMCLQGLRRQMEHFHSDAEDKAHQDFDYLSPDYFGLPRKAITD</sequence>
<reference evidence="2" key="2">
    <citation type="submission" date="2020-11" db="EMBL/GenBank/DDBJ databases">
        <authorList>
            <person name="McCartney M.A."/>
            <person name="Auch B."/>
            <person name="Kono T."/>
            <person name="Mallez S."/>
            <person name="Becker A."/>
            <person name="Gohl D.M."/>
            <person name="Silverstein K.A.T."/>
            <person name="Koren S."/>
            <person name="Bechman K.B."/>
            <person name="Herman A."/>
            <person name="Abrahante J.E."/>
            <person name="Garbe J."/>
        </authorList>
    </citation>
    <scope>NUCLEOTIDE SEQUENCE</scope>
    <source>
        <strain evidence="2">Duluth1</strain>
        <tissue evidence="2">Whole animal</tissue>
    </source>
</reference>